<organism evidence="2 3">
    <name type="scientific">Cuscuta campestris</name>
    <dbReference type="NCBI Taxonomy" id="132261"/>
    <lineage>
        <taxon>Eukaryota</taxon>
        <taxon>Viridiplantae</taxon>
        <taxon>Streptophyta</taxon>
        <taxon>Embryophyta</taxon>
        <taxon>Tracheophyta</taxon>
        <taxon>Spermatophyta</taxon>
        <taxon>Magnoliopsida</taxon>
        <taxon>eudicotyledons</taxon>
        <taxon>Gunneridae</taxon>
        <taxon>Pentapetalae</taxon>
        <taxon>asterids</taxon>
        <taxon>lamiids</taxon>
        <taxon>Solanales</taxon>
        <taxon>Convolvulaceae</taxon>
        <taxon>Cuscuteae</taxon>
        <taxon>Cuscuta</taxon>
        <taxon>Cuscuta subgen. Grammica</taxon>
        <taxon>Cuscuta sect. Cleistogrammica</taxon>
    </lineage>
</organism>
<dbReference type="AlphaFoldDB" id="A0A484MVL0"/>
<evidence type="ECO:0000313" key="2">
    <source>
        <dbReference type="EMBL" id="VFQ92236.1"/>
    </source>
</evidence>
<proteinExistence type="predicted"/>
<evidence type="ECO:0000313" key="3">
    <source>
        <dbReference type="Proteomes" id="UP000595140"/>
    </source>
</evidence>
<accession>A0A484MVL0</accession>
<feature type="compositionally biased region" description="Low complexity" evidence="1">
    <location>
        <begin position="68"/>
        <end position="89"/>
    </location>
</feature>
<gene>
    <name evidence="2" type="ORF">CCAM_LOCUS34012</name>
</gene>
<protein>
    <submittedName>
        <fullName evidence="2">Uncharacterized protein</fullName>
    </submittedName>
</protein>
<keyword evidence="3" id="KW-1185">Reference proteome</keyword>
<reference evidence="2 3" key="1">
    <citation type="submission" date="2018-04" db="EMBL/GenBank/DDBJ databases">
        <authorList>
            <person name="Vogel A."/>
        </authorList>
    </citation>
    <scope>NUCLEOTIDE SEQUENCE [LARGE SCALE GENOMIC DNA]</scope>
</reference>
<evidence type="ECO:0000256" key="1">
    <source>
        <dbReference type="SAM" id="MobiDB-lite"/>
    </source>
</evidence>
<feature type="region of interest" description="Disordered" evidence="1">
    <location>
        <begin position="27"/>
        <end position="95"/>
    </location>
</feature>
<dbReference type="EMBL" id="OOIL02004481">
    <property type="protein sequence ID" value="VFQ92236.1"/>
    <property type="molecule type" value="Genomic_DNA"/>
</dbReference>
<sequence length="138" mass="15148">MSVANKDTAAAIKLFGKTIALTRPHDDEKKFGGVKRRRRAAKGKKRRRVIKGRRRGWGPGFHARGAKAWSPSFATTTTTTSTSHVTSARTARDHHHQPIHAAASPFYGAVFGRPRWLSAPISPAALGKNYCTIMDTDN</sequence>
<feature type="compositionally biased region" description="Basic residues" evidence="1">
    <location>
        <begin position="32"/>
        <end position="56"/>
    </location>
</feature>
<name>A0A484MVL0_9ASTE</name>
<dbReference type="Proteomes" id="UP000595140">
    <property type="component" value="Unassembled WGS sequence"/>
</dbReference>